<sequence>MAPPRDEALPGLDALVVVEGFNDCLALHRAVRAPVYVMGGGGALADSMRPELRYLGTLAAAGVLPRQLVVFTDPDWQGRTFRTMLDDELRVAAEKAAAAAAKARAKAGAATGAAGAAGVAAAAKGSAVGGVGEAAVLRPGARRQLKPATAAVTGVEAKQEVSAAAPAAGIDGEVVVRHAFLRVELATSEAERGWHEAGNVGVEHATADTIRSCLRRARPGFGPGRTEFTAEGLQADGLIGVWNDKTKVAGPGLRRGRFCRALGIDEVGSGKALANLLNRYFSQADYAAALEACQLQQAAGQKEAAV</sequence>
<reference evidence="2" key="1">
    <citation type="journal article" date="2020" name="bioRxiv">
        <title>Comparative genomics of Chlamydomonas.</title>
        <authorList>
            <person name="Craig R.J."/>
            <person name="Hasan A.R."/>
            <person name="Ness R.W."/>
            <person name="Keightley P.D."/>
        </authorList>
    </citation>
    <scope>NUCLEOTIDE SEQUENCE</scope>
    <source>
        <strain evidence="2">SAG 7.73</strain>
    </source>
</reference>
<organism evidence="2 3">
    <name type="scientific">Chlamydomonas incerta</name>
    <dbReference type="NCBI Taxonomy" id="51695"/>
    <lineage>
        <taxon>Eukaryota</taxon>
        <taxon>Viridiplantae</taxon>
        <taxon>Chlorophyta</taxon>
        <taxon>core chlorophytes</taxon>
        <taxon>Chlorophyceae</taxon>
        <taxon>CS clade</taxon>
        <taxon>Chlamydomonadales</taxon>
        <taxon>Chlamydomonadaceae</taxon>
        <taxon>Chlamydomonas</taxon>
    </lineage>
</organism>
<dbReference type="EMBL" id="JAEHOC010000001">
    <property type="protein sequence ID" value="KAG2445690.1"/>
    <property type="molecule type" value="Genomic_DNA"/>
</dbReference>
<keyword evidence="3" id="KW-1185">Reference proteome</keyword>
<comment type="caution">
    <text evidence="2">The sequence shown here is derived from an EMBL/GenBank/DDBJ whole genome shotgun (WGS) entry which is preliminary data.</text>
</comment>
<evidence type="ECO:0000259" key="1">
    <source>
        <dbReference type="Pfam" id="PF13331"/>
    </source>
</evidence>
<dbReference type="Gene3D" id="3.40.1360.10">
    <property type="match status" value="1"/>
</dbReference>
<dbReference type="CDD" id="cd00188">
    <property type="entry name" value="TOPRIM"/>
    <property type="match status" value="1"/>
</dbReference>
<evidence type="ECO:0000313" key="2">
    <source>
        <dbReference type="EMBL" id="KAG2445690.1"/>
    </source>
</evidence>
<dbReference type="AlphaFoldDB" id="A0A835WE02"/>
<dbReference type="InterPro" id="IPR025156">
    <property type="entry name" value="RNase_M5_C"/>
</dbReference>
<protein>
    <recommendedName>
        <fullName evidence="1">Ribonuclease M5 C-terminal domain-containing protein</fullName>
    </recommendedName>
</protein>
<evidence type="ECO:0000313" key="3">
    <source>
        <dbReference type="Proteomes" id="UP000650467"/>
    </source>
</evidence>
<dbReference type="PANTHER" id="PTHR39156">
    <property type="entry name" value="RIBONUCLEASE M5"/>
    <property type="match status" value="1"/>
</dbReference>
<dbReference type="Pfam" id="PF13331">
    <property type="entry name" value="DUF4093"/>
    <property type="match status" value="1"/>
</dbReference>
<proteinExistence type="predicted"/>
<dbReference type="Proteomes" id="UP000650467">
    <property type="component" value="Unassembled WGS sequence"/>
</dbReference>
<accession>A0A835WE02</accession>
<dbReference type="SUPFAM" id="SSF110455">
    <property type="entry name" value="Toprim domain"/>
    <property type="match status" value="1"/>
</dbReference>
<gene>
    <name evidence="2" type="ORF">HXX76_000298</name>
</gene>
<name>A0A835WE02_CHLIN</name>
<dbReference type="OrthoDB" id="536870at2759"/>
<dbReference type="PANTHER" id="PTHR39156:SF1">
    <property type="entry name" value="RIBONUCLEASE M5"/>
    <property type="match status" value="1"/>
</dbReference>
<feature type="domain" description="Ribonuclease M5 C-terminal" evidence="1">
    <location>
        <begin position="199"/>
        <end position="290"/>
    </location>
</feature>